<comment type="caution">
    <text evidence="1">The sequence shown here is derived from an EMBL/GenBank/DDBJ whole genome shotgun (WGS) entry which is preliminary data.</text>
</comment>
<proteinExistence type="predicted"/>
<reference evidence="1" key="1">
    <citation type="submission" date="2019-10" db="EMBL/GenBank/DDBJ databases">
        <title>Rhizobium leguminosarum symbiovar viciae collection.</title>
        <authorList>
            <person name="Boivin S."/>
            <person name="Lepetit M."/>
        </authorList>
    </citation>
    <scope>NUCLEOTIDE SEQUENCE</scope>
    <source>
        <strain evidence="1">L143</strain>
    </source>
</reference>
<name>A0A8I2H5M8_RHILV</name>
<evidence type="ECO:0000313" key="1">
    <source>
        <dbReference type="EMBL" id="NKM49943.1"/>
    </source>
</evidence>
<evidence type="ECO:0000313" key="2">
    <source>
        <dbReference type="Proteomes" id="UP000662259"/>
    </source>
</evidence>
<protein>
    <submittedName>
        <fullName evidence="1">Uncharacterized protein</fullName>
    </submittedName>
</protein>
<dbReference type="RefSeq" id="WP_157626439.1">
    <property type="nucleotide sequence ID" value="NZ_WIEZ01000029.1"/>
</dbReference>
<dbReference type="Proteomes" id="UP000662259">
    <property type="component" value="Unassembled WGS sequence"/>
</dbReference>
<dbReference type="AlphaFoldDB" id="A0A8I2H5M8"/>
<accession>A0A8I2H5M8</accession>
<sequence>MAKRSVLLVSHEKDAYYYPWLKQGLEHDAMGLFWAETEEGGWEKPRSSNWLTVLGEANIEAPVSSQTEQTFAPGPCLFWAMLRAGGRRAIARSHGSSNPFALKAKDGLIKSRFQLTIIHVRFGP</sequence>
<gene>
    <name evidence="1" type="ORF">GFL91_34475</name>
</gene>
<organism evidence="1 2">
    <name type="scientific">Rhizobium leguminosarum bv. viciae</name>
    <dbReference type="NCBI Taxonomy" id="387"/>
    <lineage>
        <taxon>Bacteria</taxon>
        <taxon>Pseudomonadati</taxon>
        <taxon>Pseudomonadota</taxon>
        <taxon>Alphaproteobacteria</taxon>
        <taxon>Hyphomicrobiales</taxon>
        <taxon>Rhizobiaceae</taxon>
        <taxon>Rhizobium/Agrobacterium group</taxon>
        <taxon>Rhizobium</taxon>
    </lineage>
</organism>
<dbReference type="EMBL" id="WIEZ01000029">
    <property type="protein sequence ID" value="NKM49943.1"/>
    <property type="molecule type" value="Genomic_DNA"/>
</dbReference>